<organism evidence="2 3">
    <name type="scientific">Nepenthes gracilis</name>
    <name type="common">Slender pitcher plant</name>
    <dbReference type="NCBI Taxonomy" id="150966"/>
    <lineage>
        <taxon>Eukaryota</taxon>
        <taxon>Viridiplantae</taxon>
        <taxon>Streptophyta</taxon>
        <taxon>Embryophyta</taxon>
        <taxon>Tracheophyta</taxon>
        <taxon>Spermatophyta</taxon>
        <taxon>Magnoliopsida</taxon>
        <taxon>eudicotyledons</taxon>
        <taxon>Gunneridae</taxon>
        <taxon>Pentapetalae</taxon>
        <taxon>Caryophyllales</taxon>
        <taxon>Nepenthaceae</taxon>
        <taxon>Nepenthes</taxon>
    </lineage>
</organism>
<accession>A0AAD3Y1Z2</accession>
<gene>
    <name evidence="2" type="ORF">Nepgr_028285</name>
</gene>
<name>A0AAD3Y1Z2_NEPGR</name>
<keyword evidence="1" id="KW-0812">Transmembrane</keyword>
<dbReference type="AlphaFoldDB" id="A0AAD3Y1Z2"/>
<sequence>MAGITNQAIIFISLASLFLFVFLASIFYILRRLGGSRRPNSTAGDPSTNCTAQKQLCCICCRRWTCTEPPSPAKTREVAENIPQAFETMTAPEIHRPRNSTYTNKKKERVVVDSSESSPNFGEEMKECYHDEAVGRSIGEWSFLRRCPEGTADKFCY</sequence>
<evidence type="ECO:0000313" key="2">
    <source>
        <dbReference type="EMBL" id="GMH26442.1"/>
    </source>
</evidence>
<comment type="caution">
    <text evidence="2">The sequence shown here is derived from an EMBL/GenBank/DDBJ whole genome shotgun (WGS) entry which is preliminary data.</text>
</comment>
<dbReference type="Proteomes" id="UP001279734">
    <property type="component" value="Unassembled WGS sequence"/>
</dbReference>
<protein>
    <submittedName>
        <fullName evidence="2">Uncharacterized protein</fullName>
    </submittedName>
</protein>
<keyword evidence="1" id="KW-0472">Membrane</keyword>
<feature type="transmembrane region" description="Helical" evidence="1">
    <location>
        <begin position="6"/>
        <end position="30"/>
    </location>
</feature>
<evidence type="ECO:0000256" key="1">
    <source>
        <dbReference type="SAM" id="Phobius"/>
    </source>
</evidence>
<keyword evidence="1" id="KW-1133">Transmembrane helix</keyword>
<evidence type="ECO:0000313" key="3">
    <source>
        <dbReference type="Proteomes" id="UP001279734"/>
    </source>
</evidence>
<dbReference type="EMBL" id="BSYO01000031">
    <property type="protein sequence ID" value="GMH26442.1"/>
    <property type="molecule type" value="Genomic_DNA"/>
</dbReference>
<reference evidence="2" key="1">
    <citation type="submission" date="2023-05" db="EMBL/GenBank/DDBJ databases">
        <title>Nepenthes gracilis genome sequencing.</title>
        <authorList>
            <person name="Fukushima K."/>
        </authorList>
    </citation>
    <scope>NUCLEOTIDE SEQUENCE</scope>
    <source>
        <strain evidence="2">SING2019-196</strain>
    </source>
</reference>
<keyword evidence="3" id="KW-1185">Reference proteome</keyword>
<proteinExistence type="predicted"/>